<reference evidence="1 2" key="1">
    <citation type="submission" date="2018-05" db="EMBL/GenBank/DDBJ databases">
        <title>Freshwater and sediment microbial communities from various areas in North America, analyzing microbe dynamics in response to fracking.</title>
        <authorList>
            <person name="Lamendella R."/>
        </authorList>
    </citation>
    <scope>NUCLEOTIDE SEQUENCE [LARGE SCALE GENOMIC DNA]</scope>
    <source>
        <strain evidence="1 2">15_TX</strain>
    </source>
</reference>
<dbReference type="EMBL" id="QGTW01000004">
    <property type="protein sequence ID" value="PWW29682.1"/>
    <property type="molecule type" value="Genomic_DNA"/>
</dbReference>
<evidence type="ECO:0008006" key="3">
    <source>
        <dbReference type="Google" id="ProtNLM"/>
    </source>
</evidence>
<dbReference type="InterPro" id="IPR018708">
    <property type="entry name" value="DUF2225"/>
</dbReference>
<name>A0A2V3A1V3_9BACI</name>
<proteinExistence type="predicted"/>
<gene>
    <name evidence="1" type="ORF">DFO73_104325</name>
</gene>
<sequence>MMQQLEPAYDKKCECKVCKKGFNTKKLRSKFVKVSSYDSDFCPNYSDEGMNPLYYHIHTCPQCGFSESEDFSPYFPPGALELIKSKVANAWKPRDYSRKRSITDAISTYKLAILCGTLKKEKHLTLAGLYIRLSWLYRSLENAEQEQRFIKLAIKEYMESYMADDFKGSSVSETRLFYLIGELSRRTHQTEQAVKYLSKVIETQSRSTEPKLIEMAREQWYELREKQKTAAN</sequence>
<dbReference type="AlphaFoldDB" id="A0A2V3A1V3"/>
<organism evidence="1 2">
    <name type="scientific">Cytobacillus oceanisediminis</name>
    <dbReference type="NCBI Taxonomy" id="665099"/>
    <lineage>
        <taxon>Bacteria</taxon>
        <taxon>Bacillati</taxon>
        <taxon>Bacillota</taxon>
        <taxon>Bacilli</taxon>
        <taxon>Bacillales</taxon>
        <taxon>Bacillaceae</taxon>
        <taxon>Cytobacillus</taxon>
    </lineage>
</organism>
<dbReference type="Proteomes" id="UP000247150">
    <property type="component" value="Unassembled WGS sequence"/>
</dbReference>
<dbReference type="Pfam" id="PF09986">
    <property type="entry name" value="DUF2225"/>
    <property type="match status" value="1"/>
</dbReference>
<evidence type="ECO:0000313" key="2">
    <source>
        <dbReference type="Proteomes" id="UP000247150"/>
    </source>
</evidence>
<accession>A0A2V3A1V3</accession>
<dbReference type="InterPro" id="IPR011990">
    <property type="entry name" value="TPR-like_helical_dom_sf"/>
</dbReference>
<protein>
    <recommendedName>
        <fullName evidence="3">DUF2225 domain-containing protein</fullName>
    </recommendedName>
</protein>
<dbReference type="RefSeq" id="WP_258309376.1">
    <property type="nucleotide sequence ID" value="NZ_QGTW01000004.1"/>
</dbReference>
<comment type="caution">
    <text evidence="1">The sequence shown here is derived from an EMBL/GenBank/DDBJ whole genome shotgun (WGS) entry which is preliminary data.</text>
</comment>
<dbReference type="Gene3D" id="1.25.40.10">
    <property type="entry name" value="Tetratricopeptide repeat domain"/>
    <property type="match status" value="1"/>
</dbReference>
<evidence type="ECO:0000313" key="1">
    <source>
        <dbReference type="EMBL" id="PWW29682.1"/>
    </source>
</evidence>